<reference evidence="3" key="2">
    <citation type="journal article" name="BMC Genomics">
        <title>New genome assemblies reveal patterns of domestication and adaptation across Brettanomyces (Dekkera) species.</title>
        <authorList>
            <person name="Roach M.J."/>
            <person name="Borneman A.R."/>
        </authorList>
    </citation>
    <scope>NUCLEOTIDE SEQUENCE</scope>
    <source>
        <strain evidence="3">UCD 2041</strain>
    </source>
</reference>
<dbReference type="PIRSF" id="PIRSF003113">
    <property type="entry name" value="BolA"/>
    <property type="match status" value="1"/>
</dbReference>
<comment type="similarity">
    <text evidence="1 2">Belongs to the BolA/IbaG family.</text>
</comment>
<dbReference type="InterPro" id="IPR002634">
    <property type="entry name" value="BolA"/>
</dbReference>
<dbReference type="Gene3D" id="3.10.20.90">
    <property type="entry name" value="Phosphatidylinositol 3-kinase Catalytic Subunit, Chain A, domain 1"/>
    <property type="match status" value="1"/>
</dbReference>
<dbReference type="PANTHER" id="PTHR46188:SF1">
    <property type="entry name" value="BOLA-LIKE PROTEIN 3"/>
    <property type="match status" value="1"/>
</dbReference>
<name>A0A871RFW9_DEKBR</name>
<accession>A0A871RFW9</accession>
<dbReference type="GeneID" id="64574734"/>
<sequence length="113" mass="12780">MLNRALGGLRATNLTQTTGFVAKRLLTSTRCLKEESRTPYEDKIYRQLAKELEPKSLVVKDISYGDGAMFAISIESGKFNGLSTVKQHRLVNRILKDEISKWHGLQLKTKKTV</sequence>
<dbReference type="InterPro" id="IPR052275">
    <property type="entry name" value="Mt_Fe-S_assembly_factor"/>
</dbReference>
<dbReference type="KEGG" id="bbrx:BRETT_002810"/>
<dbReference type="OrthoDB" id="203381at2759"/>
<dbReference type="RefSeq" id="XP_041139121.1">
    <property type="nucleotide sequence ID" value="XM_041281330.1"/>
</dbReference>
<dbReference type="Pfam" id="PF01722">
    <property type="entry name" value="BolA"/>
    <property type="match status" value="1"/>
</dbReference>
<dbReference type="PANTHER" id="PTHR46188">
    <property type="entry name" value="BOLA-LIKE PROTEIN 3"/>
    <property type="match status" value="1"/>
</dbReference>
<dbReference type="EMBL" id="CP063137">
    <property type="protein sequence ID" value="QOU22628.1"/>
    <property type="molecule type" value="Genomic_DNA"/>
</dbReference>
<dbReference type="GO" id="GO:0005759">
    <property type="term" value="C:mitochondrial matrix"/>
    <property type="evidence" value="ECO:0007669"/>
    <property type="project" value="TreeGrafter"/>
</dbReference>
<evidence type="ECO:0000256" key="2">
    <source>
        <dbReference type="RuleBase" id="RU003860"/>
    </source>
</evidence>
<dbReference type="Proteomes" id="UP000663131">
    <property type="component" value="Chromosome 9"/>
</dbReference>
<dbReference type="SUPFAM" id="SSF82657">
    <property type="entry name" value="BolA-like"/>
    <property type="match status" value="1"/>
</dbReference>
<organism evidence="3 4">
    <name type="scientific">Dekkera bruxellensis</name>
    <name type="common">Brettanomyces custersii</name>
    <dbReference type="NCBI Taxonomy" id="5007"/>
    <lineage>
        <taxon>Eukaryota</taxon>
        <taxon>Fungi</taxon>
        <taxon>Dikarya</taxon>
        <taxon>Ascomycota</taxon>
        <taxon>Saccharomycotina</taxon>
        <taxon>Pichiomycetes</taxon>
        <taxon>Pichiales</taxon>
        <taxon>Pichiaceae</taxon>
        <taxon>Brettanomyces</taxon>
    </lineage>
</organism>
<reference evidence="3" key="1">
    <citation type="submission" date="2020-10" db="EMBL/GenBank/DDBJ databases">
        <authorList>
            <person name="Palmer J.M."/>
        </authorList>
    </citation>
    <scope>NUCLEOTIDE SEQUENCE</scope>
    <source>
        <strain evidence="3">UCD 2041</strain>
    </source>
</reference>
<dbReference type="AlphaFoldDB" id="A0A871RFW9"/>
<dbReference type="InterPro" id="IPR036065">
    <property type="entry name" value="BolA-like_sf"/>
</dbReference>
<evidence type="ECO:0000256" key="1">
    <source>
        <dbReference type="ARBA" id="ARBA00005578"/>
    </source>
</evidence>
<protein>
    <recommendedName>
        <fullName evidence="5">Altered inheritance of mitochondria protein 1</fullName>
    </recommendedName>
</protein>
<evidence type="ECO:0008006" key="5">
    <source>
        <dbReference type="Google" id="ProtNLM"/>
    </source>
</evidence>
<evidence type="ECO:0000313" key="3">
    <source>
        <dbReference type="EMBL" id="QOU22628.1"/>
    </source>
</evidence>
<gene>
    <name evidence="3" type="ORF">BRETT_002810</name>
</gene>
<evidence type="ECO:0000313" key="4">
    <source>
        <dbReference type="Proteomes" id="UP000663131"/>
    </source>
</evidence>
<proteinExistence type="inferred from homology"/>